<name>A0ABR3FCE0_9AGAR</name>
<gene>
    <name evidence="1" type="ORF">V5O48_009010</name>
</gene>
<accession>A0ABR3FCE0</accession>
<dbReference type="EMBL" id="JBAHYK010000562">
    <property type="protein sequence ID" value="KAL0572955.1"/>
    <property type="molecule type" value="Genomic_DNA"/>
</dbReference>
<evidence type="ECO:0000313" key="2">
    <source>
        <dbReference type="Proteomes" id="UP001465976"/>
    </source>
</evidence>
<comment type="caution">
    <text evidence="1">The sequence shown here is derived from an EMBL/GenBank/DDBJ whole genome shotgun (WGS) entry which is preliminary data.</text>
</comment>
<reference evidence="1 2" key="1">
    <citation type="submission" date="2024-02" db="EMBL/GenBank/DDBJ databases">
        <title>A draft genome for the cacao thread blight pathogen Marasmius crinis-equi.</title>
        <authorList>
            <person name="Cohen S.P."/>
            <person name="Baruah I.K."/>
            <person name="Amoako-Attah I."/>
            <person name="Bukari Y."/>
            <person name="Meinhardt L.W."/>
            <person name="Bailey B.A."/>
        </authorList>
    </citation>
    <scope>NUCLEOTIDE SEQUENCE [LARGE SCALE GENOMIC DNA]</scope>
    <source>
        <strain evidence="1 2">GH-76</strain>
    </source>
</reference>
<keyword evidence="2" id="KW-1185">Reference proteome</keyword>
<dbReference type="Proteomes" id="UP001465976">
    <property type="component" value="Unassembled WGS sequence"/>
</dbReference>
<proteinExistence type="predicted"/>
<organism evidence="1 2">
    <name type="scientific">Marasmius crinis-equi</name>
    <dbReference type="NCBI Taxonomy" id="585013"/>
    <lineage>
        <taxon>Eukaryota</taxon>
        <taxon>Fungi</taxon>
        <taxon>Dikarya</taxon>
        <taxon>Basidiomycota</taxon>
        <taxon>Agaricomycotina</taxon>
        <taxon>Agaricomycetes</taxon>
        <taxon>Agaricomycetidae</taxon>
        <taxon>Agaricales</taxon>
        <taxon>Marasmiineae</taxon>
        <taxon>Marasmiaceae</taxon>
        <taxon>Marasmius</taxon>
    </lineage>
</organism>
<sequence length="102" mass="11600">MLITVQETEDSLVCTIPLPDNSHSLQIANVVQLLVEWQRLMSLDIPDDIHSMFPTPLVLSNPIIANQVTRLGNLLKTRQRLRREIYDLLSPFLREMAIAPAP</sequence>
<protein>
    <submittedName>
        <fullName evidence="1">Uncharacterized protein</fullName>
    </submittedName>
</protein>
<evidence type="ECO:0000313" key="1">
    <source>
        <dbReference type="EMBL" id="KAL0572955.1"/>
    </source>
</evidence>